<accession>A0A8E2AYE5</accession>
<keyword evidence="2" id="KW-0472">Membrane</keyword>
<evidence type="ECO:0000256" key="2">
    <source>
        <dbReference type="SAM" id="Phobius"/>
    </source>
</evidence>
<dbReference type="Proteomes" id="UP000250043">
    <property type="component" value="Unassembled WGS sequence"/>
</dbReference>
<proteinExistence type="predicted"/>
<evidence type="ECO:0000313" key="3">
    <source>
        <dbReference type="EMBL" id="OCH87705.1"/>
    </source>
</evidence>
<reference evidence="3 4" key="1">
    <citation type="submission" date="2016-07" db="EMBL/GenBank/DDBJ databases">
        <title>Draft genome of the white-rot fungus Obba rivulosa 3A-2.</title>
        <authorList>
            <consortium name="DOE Joint Genome Institute"/>
            <person name="Miettinen O."/>
            <person name="Riley R."/>
            <person name="Acob R."/>
            <person name="Barry K."/>
            <person name="Cullen D."/>
            <person name="De Vries R."/>
            <person name="Hainaut M."/>
            <person name="Hatakka A."/>
            <person name="Henrissat B."/>
            <person name="Hilden K."/>
            <person name="Kuo R."/>
            <person name="Labutti K."/>
            <person name="Lipzen A."/>
            <person name="Makela M.R."/>
            <person name="Sandor L."/>
            <person name="Spatafora J.W."/>
            <person name="Grigoriev I.V."/>
            <person name="Hibbett D.S."/>
        </authorList>
    </citation>
    <scope>NUCLEOTIDE SEQUENCE [LARGE SCALE GENOMIC DNA]</scope>
    <source>
        <strain evidence="3 4">3A-2</strain>
    </source>
</reference>
<evidence type="ECO:0000256" key="1">
    <source>
        <dbReference type="SAM" id="MobiDB-lite"/>
    </source>
</evidence>
<dbReference type="EMBL" id="KV722476">
    <property type="protein sequence ID" value="OCH87705.1"/>
    <property type="molecule type" value="Genomic_DNA"/>
</dbReference>
<evidence type="ECO:0000313" key="4">
    <source>
        <dbReference type="Proteomes" id="UP000250043"/>
    </source>
</evidence>
<dbReference type="AlphaFoldDB" id="A0A8E2AYE5"/>
<sequence length="80" mass="9041">MSLRMSGIRRGMRSQGTEPGSLRIGGMETRRAVVIVARTRRLEFVLRDTPRRSLSTRAGAIFGCCLPTTYYNLCMYLVLL</sequence>
<organism evidence="3 4">
    <name type="scientific">Obba rivulosa</name>
    <dbReference type="NCBI Taxonomy" id="1052685"/>
    <lineage>
        <taxon>Eukaryota</taxon>
        <taxon>Fungi</taxon>
        <taxon>Dikarya</taxon>
        <taxon>Basidiomycota</taxon>
        <taxon>Agaricomycotina</taxon>
        <taxon>Agaricomycetes</taxon>
        <taxon>Polyporales</taxon>
        <taxon>Gelatoporiaceae</taxon>
        <taxon>Obba</taxon>
    </lineage>
</organism>
<keyword evidence="4" id="KW-1185">Reference proteome</keyword>
<gene>
    <name evidence="3" type="ORF">OBBRIDRAFT_137233</name>
</gene>
<protein>
    <submittedName>
        <fullName evidence="3">Uncharacterized protein</fullName>
    </submittedName>
</protein>
<feature type="transmembrane region" description="Helical" evidence="2">
    <location>
        <begin position="60"/>
        <end position="79"/>
    </location>
</feature>
<feature type="region of interest" description="Disordered" evidence="1">
    <location>
        <begin position="1"/>
        <end position="23"/>
    </location>
</feature>
<name>A0A8E2AYE5_9APHY</name>
<keyword evidence="2" id="KW-1133">Transmembrane helix</keyword>
<keyword evidence="2" id="KW-0812">Transmembrane</keyword>